<proteinExistence type="predicted"/>
<name>J9FTY6_9ZZZZ</name>
<gene>
    <name evidence="1" type="ORF">EVA_21059</name>
</gene>
<comment type="caution">
    <text evidence="1">The sequence shown here is derived from an EMBL/GenBank/DDBJ whole genome shotgun (WGS) entry which is preliminary data.</text>
</comment>
<protein>
    <submittedName>
        <fullName evidence="1">Uncharacterized protein</fullName>
    </submittedName>
</protein>
<reference evidence="1" key="1">
    <citation type="journal article" date="2012" name="PLoS ONE">
        <title>Gene sets for utilization of primary and secondary nutrition supplies in the distal gut of endangered iberian lynx.</title>
        <authorList>
            <person name="Alcaide M."/>
            <person name="Messina E."/>
            <person name="Richter M."/>
            <person name="Bargiela R."/>
            <person name="Peplies J."/>
            <person name="Huws S.A."/>
            <person name="Newbold C.J."/>
            <person name="Golyshin P.N."/>
            <person name="Simon M.A."/>
            <person name="Lopez G."/>
            <person name="Yakimov M.M."/>
            <person name="Ferrer M."/>
        </authorList>
    </citation>
    <scope>NUCLEOTIDE SEQUENCE</scope>
</reference>
<organism evidence="1">
    <name type="scientific">gut metagenome</name>
    <dbReference type="NCBI Taxonomy" id="749906"/>
    <lineage>
        <taxon>unclassified sequences</taxon>
        <taxon>metagenomes</taxon>
        <taxon>organismal metagenomes</taxon>
    </lineage>
</organism>
<feature type="non-terminal residue" evidence="1">
    <location>
        <position position="1"/>
    </location>
</feature>
<dbReference type="AlphaFoldDB" id="J9FTY6"/>
<accession>J9FTY6</accession>
<sequence length="31" mass="3747">SFYKEGGFIARFYRVIAYIIIEKIRPILIKK</sequence>
<evidence type="ECO:0000313" key="1">
    <source>
        <dbReference type="EMBL" id="EJW90834.1"/>
    </source>
</evidence>
<dbReference type="EMBL" id="AMCI01008576">
    <property type="protein sequence ID" value="EJW90834.1"/>
    <property type="molecule type" value="Genomic_DNA"/>
</dbReference>